<feature type="compositionally biased region" description="Polar residues" evidence="1">
    <location>
        <begin position="9"/>
        <end position="18"/>
    </location>
</feature>
<dbReference type="EMBL" id="FN648596">
    <property type="protein sequence ID" value="CBN77497.1"/>
    <property type="molecule type" value="Genomic_DNA"/>
</dbReference>
<accession>D8LM87</accession>
<evidence type="ECO:0000313" key="3">
    <source>
        <dbReference type="Proteomes" id="UP000002630"/>
    </source>
</evidence>
<name>D8LM87_ECTSI</name>
<feature type="region of interest" description="Disordered" evidence="1">
    <location>
        <begin position="1"/>
        <end position="24"/>
    </location>
</feature>
<dbReference type="AlphaFoldDB" id="D8LM87"/>
<proteinExistence type="predicted"/>
<organism evidence="2 3">
    <name type="scientific">Ectocarpus siliculosus</name>
    <name type="common">Brown alga</name>
    <name type="synonym">Conferva siliculosa</name>
    <dbReference type="NCBI Taxonomy" id="2880"/>
    <lineage>
        <taxon>Eukaryota</taxon>
        <taxon>Sar</taxon>
        <taxon>Stramenopiles</taxon>
        <taxon>Ochrophyta</taxon>
        <taxon>PX clade</taxon>
        <taxon>Phaeophyceae</taxon>
        <taxon>Ectocarpales</taxon>
        <taxon>Ectocarpaceae</taxon>
        <taxon>Ectocarpus</taxon>
    </lineage>
</organism>
<gene>
    <name evidence="2" type="ORF">Esi_0004_0024</name>
</gene>
<evidence type="ECO:0000313" key="2">
    <source>
        <dbReference type="EMBL" id="CBN77497.1"/>
    </source>
</evidence>
<sequence length="55" mass="6027">MKRFLPPTGGSSDTSTGKKTCGEPTCKHKSLLITAIRAGNNVGRHRDPLSEKWME</sequence>
<dbReference type="InParanoid" id="D8LM87"/>
<evidence type="ECO:0000256" key="1">
    <source>
        <dbReference type="SAM" id="MobiDB-lite"/>
    </source>
</evidence>
<keyword evidence="3" id="KW-1185">Reference proteome</keyword>
<dbReference type="Proteomes" id="UP000002630">
    <property type="component" value="Linkage Group LG03"/>
</dbReference>
<reference evidence="2 3" key="1">
    <citation type="journal article" date="2010" name="Nature">
        <title>The Ectocarpus genome and the independent evolution of multicellularity in brown algae.</title>
        <authorList>
            <person name="Cock J.M."/>
            <person name="Sterck L."/>
            <person name="Rouze P."/>
            <person name="Scornet D."/>
            <person name="Allen A.E."/>
            <person name="Amoutzias G."/>
            <person name="Anthouard V."/>
            <person name="Artiguenave F."/>
            <person name="Aury J.M."/>
            <person name="Badger J.H."/>
            <person name="Beszteri B."/>
            <person name="Billiau K."/>
            <person name="Bonnet E."/>
            <person name="Bothwell J.H."/>
            <person name="Bowler C."/>
            <person name="Boyen C."/>
            <person name="Brownlee C."/>
            <person name="Carrano C.J."/>
            <person name="Charrier B."/>
            <person name="Cho G.Y."/>
            <person name="Coelho S.M."/>
            <person name="Collen J."/>
            <person name="Corre E."/>
            <person name="Da Silva C."/>
            <person name="Delage L."/>
            <person name="Delaroque N."/>
            <person name="Dittami S.M."/>
            <person name="Doulbeau S."/>
            <person name="Elias M."/>
            <person name="Farnham G."/>
            <person name="Gachon C.M."/>
            <person name="Gschloessl B."/>
            <person name="Heesch S."/>
            <person name="Jabbari K."/>
            <person name="Jubin C."/>
            <person name="Kawai H."/>
            <person name="Kimura K."/>
            <person name="Kloareg B."/>
            <person name="Kupper F.C."/>
            <person name="Lang D."/>
            <person name="Le Bail A."/>
            <person name="Leblanc C."/>
            <person name="Lerouge P."/>
            <person name="Lohr M."/>
            <person name="Lopez P.J."/>
            <person name="Martens C."/>
            <person name="Maumus F."/>
            <person name="Michel G."/>
            <person name="Miranda-Saavedra D."/>
            <person name="Morales J."/>
            <person name="Moreau H."/>
            <person name="Motomura T."/>
            <person name="Nagasato C."/>
            <person name="Napoli C.A."/>
            <person name="Nelson D.R."/>
            <person name="Nyvall-Collen P."/>
            <person name="Peters A.F."/>
            <person name="Pommier C."/>
            <person name="Potin P."/>
            <person name="Poulain J."/>
            <person name="Quesneville H."/>
            <person name="Read B."/>
            <person name="Rensing S.A."/>
            <person name="Ritter A."/>
            <person name="Rousvoal S."/>
            <person name="Samanta M."/>
            <person name="Samson G."/>
            <person name="Schroeder D.C."/>
            <person name="Segurens B."/>
            <person name="Strittmatter M."/>
            <person name="Tonon T."/>
            <person name="Tregear J.W."/>
            <person name="Valentin K."/>
            <person name="von Dassow P."/>
            <person name="Yamagishi T."/>
            <person name="Van de Peer Y."/>
            <person name="Wincker P."/>
        </authorList>
    </citation>
    <scope>NUCLEOTIDE SEQUENCE [LARGE SCALE GENOMIC DNA]</scope>
    <source>
        <strain evidence="3">Ec32 / CCAP1310/4</strain>
    </source>
</reference>
<protein>
    <submittedName>
        <fullName evidence="2">Uncharacterized protein</fullName>
    </submittedName>
</protein>
<dbReference type="EMBL" id="FN649728">
    <property type="protein sequence ID" value="CBN77497.1"/>
    <property type="molecule type" value="Genomic_DNA"/>
</dbReference>